<dbReference type="STRING" id="1128398.Curi_c14090"/>
<feature type="transmembrane region" description="Helical" evidence="13">
    <location>
        <begin position="124"/>
        <end position="148"/>
    </location>
</feature>
<dbReference type="RefSeq" id="WP_014967556.1">
    <property type="nucleotide sequence ID" value="NC_018664.1"/>
</dbReference>
<feature type="transmembrane region" description="Helical" evidence="13">
    <location>
        <begin position="16"/>
        <end position="39"/>
    </location>
</feature>
<reference evidence="15 16" key="1">
    <citation type="journal article" date="2012" name="PLoS ONE">
        <title>The purine-utilizing bacterium Clostridium acidurici 9a: a genome-guided metabolic reconsideration.</title>
        <authorList>
            <person name="Hartwich K."/>
            <person name="Poehlein A."/>
            <person name="Daniel R."/>
        </authorList>
    </citation>
    <scope>NUCLEOTIDE SEQUENCE [LARGE SCALE GENOMIC DNA]</scope>
    <source>
        <strain evidence="16">ATCC 7906 / DSM 604 / BCRC 14475 / CIP 104303 / KCTC 5404 / NCIMB 10678 / 9a</strain>
    </source>
</reference>
<evidence type="ECO:0000313" key="15">
    <source>
        <dbReference type="EMBL" id="AFS78419.1"/>
    </source>
</evidence>
<dbReference type="KEGG" id="cad:Curi_c14090"/>
<dbReference type="GO" id="GO:0005886">
    <property type="term" value="C:plasma membrane"/>
    <property type="evidence" value="ECO:0007669"/>
    <property type="project" value="UniProtKB-SubCell"/>
</dbReference>
<protein>
    <submittedName>
        <fullName evidence="15">Zinc metalloprotease</fullName>
    </submittedName>
</protein>
<proteinExistence type="inferred from homology"/>
<dbReference type="GO" id="GO:0046872">
    <property type="term" value="F:metal ion binding"/>
    <property type="evidence" value="ECO:0007669"/>
    <property type="project" value="UniProtKB-KW"/>
</dbReference>
<keyword evidence="5" id="KW-0645">Protease</keyword>
<keyword evidence="10 13" id="KW-1133">Transmembrane helix</keyword>
<keyword evidence="9" id="KW-0862">Zinc</keyword>
<dbReference type="InterPro" id="IPR052348">
    <property type="entry name" value="Metallopeptidase_M50B"/>
</dbReference>
<dbReference type="HOGENOM" id="CLU_086979_1_1_9"/>
<evidence type="ECO:0000256" key="9">
    <source>
        <dbReference type="ARBA" id="ARBA00022833"/>
    </source>
</evidence>
<keyword evidence="16" id="KW-1185">Reference proteome</keyword>
<keyword evidence="11 15" id="KW-0482">Metalloprotease</keyword>
<comment type="cofactor">
    <cofactor evidence="1">
        <name>Zn(2+)</name>
        <dbReference type="ChEBI" id="CHEBI:29105"/>
    </cofactor>
</comment>
<keyword evidence="4" id="KW-1003">Cell membrane</keyword>
<organism evidence="15 16">
    <name type="scientific">Gottschalkia acidurici (strain ATCC 7906 / DSM 604 / BCRC 14475 / CIP 104303 / KCTC 5404 / NCIMB 10678 / 9a)</name>
    <name type="common">Clostridium acidurici</name>
    <dbReference type="NCBI Taxonomy" id="1128398"/>
    <lineage>
        <taxon>Bacteria</taxon>
        <taxon>Bacillati</taxon>
        <taxon>Bacillota</taxon>
        <taxon>Tissierellia</taxon>
        <taxon>Tissierellales</taxon>
        <taxon>Gottschalkiaceae</taxon>
        <taxon>Gottschalkia</taxon>
    </lineage>
</organism>
<keyword evidence="12 13" id="KW-0472">Membrane</keyword>
<sequence>MLAVDNMFNWIIAKSIALPGLLIAIIFHELAHGYSAYLLGDSTAKNYGRLTLNPISHIDPLGFIMLYVIGFGWAKPVPINPNNFKNRKRDNIIVSLAGSFTNFIIVIITIIVLVISVKLKANDIFISIVYIIMQYNLSFGIFNLLPFPPLDGSKVVASLLPLKYEIKFYQYERYLYAALIVLLITNRIDKILGKLLFIGNSLIMDMINMLIRLI</sequence>
<evidence type="ECO:0000256" key="4">
    <source>
        <dbReference type="ARBA" id="ARBA00022475"/>
    </source>
</evidence>
<dbReference type="eggNOG" id="COG1994">
    <property type="taxonomic scope" value="Bacteria"/>
</dbReference>
<evidence type="ECO:0000256" key="1">
    <source>
        <dbReference type="ARBA" id="ARBA00001947"/>
    </source>
</evidence>
<comment type="subcellular location">
    <subcellularLocation>
        <location evidence="2">Cell membrane</location>
        <topology evidence="2">Multi-pass membrane protein</topology>
    </subcellularLocation>
</comment>
<feature type="transmembrane region" description="Helical" evidence="13">
    <location>
        <begin position="93"/>
        <end position="117"/>
    </location>
</feature>
<dbReference type="Pfam" id="PF02163">
    <property type="entry name" value="Peptidase_M50"/>
    <property type="match status" value="1"/>
</dbReference>
<dbReference type="GO" id="GO:0008237">
    <property type="term" value="F:metallopeptidase activity"/>
    <property type="evidence" value="ECO:0007669"/>
    <property type="project" value="UniProtKB-KW"/>
</dbReference>
<evidence type="ECO:0000313" key="16">
    <source>
        <dbReference type="Proteomes" id="UP000006094"/>
    </source>
</evidence>
<accession>K0AYU8</accession>
<dbReference type="GO" id="GO:0006508">
    <property type="term" value="P:proteolysis"/>
    <property type="evidence" value="ECO:0007669"/>
    <property type="project" value="UniProtKB-KW"/>
</dbReference>
<comment type="similarity">
    <text evidence="3">Belongs to the peptidase M50B family.</text>
</comment>
<evidence type="ECO:0000259" key="14">
    <source>
        <dbReference type="Pfam" id="PF02163"/>
    </source>
</evidence>
<dbReference type="PANTHER" id="PTHR35864:SF1">
    <property type="entry name" value="ZINC METALLOPROTEASE YWHC-RELATED"/>
    <property type="match status" value="1"/>
</dbReference>
<evidence type="ECO:0000256" key="11">
    <source>
        <dbReference type="ARBA" id="ARBA00023049"/>
    </source>
</evidence>
<keyword evidence="7" id="KW-0479">Metal-binding</keyword>
<feature type="domain" description="Peptidase M50" evidence="14">
    <location>
        <begin position="122"/>
        <end position="184"/>
    </location>
</feature>
<evidence type="ECO:0000256" key="2">
    <source>
        <dbReference type="ARBA" id="ARBA00004651"/>
    </source>
</evidence>
<dbReference type="Proteomes" id="UP000006094">
    <property type="component" value="Chromosome"/>
</dbReference>
<dbReference type="PANTHER" id="PTHR35864">
    <property type="entry name" value="ZINC METALLOPROTEASE MJ0611-RELATED"/>
    <property type="match status" value="1"/>
</dbReference>
<evidence type="ECO:0000256" key="3">
    <source>
        <dbReference type="ARBA" id="ARBA00007931"/>
    </source>
</evidence>
<feature type="transmembrane region" description="Helical" evidence="13">
    <location>
        <begin position="51"/>
        <end position="73"/>
    </location>
</feature>
<dbReference type="InterPro" id="IPR008915">
    <property type="entry name" value="Peptidase_M50"/>
</dbReference>
<dbReference type="InterPro" id="IPR044537">
    <property type="entry name" value="Rip2-like"/>
</dbReference>
<name>K0AYU8_GOTA9</name>
<gene>
    <name evidence="15" type="ordered locus">Curi_c14090</name>
</gene>
<dbReference type="AlphaFoldDB" id="K0AYU8"/>
<keyword evidence="8" id="KW-0378">Hydrolase</keyword>
<evidence type="ECO:0000256" key="5">
    <source>
        <dbReference type="ARBA" id="ARBA00022670"/>
    </source>
</evidence>
<evidence type="ECO:0000256" key="7">
    <source>
        <dbReference type="ARBA" id="ARBA00022723"/>
    </source>
</evidence>
<evidence type="ECO:0000256" key="8">
    <source>
        <dbReference type="ARBA" id="ARBA00022801"/>
    </source>
</evidence>
<evidence type="ECO:0000256" key="6">
    <source>
        <dbReference type="ARBA" id="ARBA00022692"/>
    </source>
</evidence>
<keyword evidence="6 13" id="KW-0812">Transmembrane</keyword>
<dbReference type="CDD" id="cd06158">
    <property type="entry name" value="S2P-M50_like_1"/>
    <property type="match status" value="1"/>
</dbReference>
<dbReference type="EMBL" id="CP003326">
    <property type="protein sequence ID" value="AFS78419.1"/>
    <property type="molecule type" value="Genomic_DNA"/>
</dbReference>
<evidence type="ECO:0000256" key="10">
    <source>
        <dbReference type="ARBA" id="ARBA00022989"/>
    </source>
</evidence>
<evidence type="ECO:0000256" key="13">
    <source>
        <dbReference type="SAM" id="Phobius"/>
    </source>
</evidence>
<evidence type="ECO:0000256" key="12">
    <source>
        <dbReference type="ARBA" id="ARBA00023136"/>
    </source>
</evidence>